<dbReference type="InterPro" id="IPR002401">
    <property type="entry name" value="Cyt_P450_E_grp-I"/>
</dbReference>
<dbReference type="Gene3D" id="1.10.630.10">
    <property type="entry name" value="Cytochrome P450"/>
    <property type="match status" value="1"/>
</dbReference>
<reference evidence="2" key="1">
    <citation type="journal article" date="2022" name="Int. J. Mol. Sci.">
        <title>Draft Genome of Tanacetum Coccineum: Genomic Comparison of Closely Related Tanacetum-Family Plants.</title>
        <authorList>
            <person name="Yamashiro T."/>
            <person name="Shiraishi A."/>
            <person name="Nakayama K."/>
            <person name="Satake H."/>
        </authorList>
    </citation>
    <scope>NUCLEOTIDE SEQUENCE</scope>
</reference>
<dbReference type="SUPFAM" id="SSF48264">
    <property type="entry name" value="Cytochrome P450"/>
    <property type="match status" value="1"/>
</dbReference>
<dbReference type="EMBL" id="BQNB010018724">
    <property type="protein sequence ID" value="GJT77587.1"/>
    <property type="molecule type" value="Genomic_DNA"/>
</dbReference>
<dbReference type="Pfam" id="PF00067">
    <property type="entry name" value="p450"/>
    <property type="match status" value="1"/>
</dbReference>
<dbReference type="PANTHER" id="PTHR47951:SF7">
    <property type="entry name" value="FLAVONOID 3',5'-HYDROXYLASE-LIKE ISOFORM X1"/>
    <property type="match status" value="1"/>
</dbReference>
<dbReference type="InterPro" id="IPR001128">
    <property type="entry name" value="Cyt_P450"/>
</dbReference>
<dbReference type="Proteomes" id="UP001151760">
    <property type="component" value="Unassembled WGS sequence"/>
</dbReference>
<sequence length="161" mass="18260">MKISREWSPSSPNHKYEALASELCGDMPSVKTFEDDTFSQKAIQRPLMTSNSVVYNTRRSKDGVQHEGKKDLLQVLLELNDQKNETSPSMTQIKALIMDIFLAGIDSSTTLLEWAMTEILKNRHVMNKIQKELANIVGVNSMVEESHLPKLQYLNATMFVT</sequence>
<evidence type="ECO:0000256" key="1">
    <source>
        <dbReference type="ARBA" id="ARBA00023002"/>
    </source>
</evidence>
<gene>
    <name evidence="2" type="ORF">Tco_1044312</name>
</gene>
<dbReference type="PRINTS" id="PR00463">
    <property type="entry name" value="EP450I"/>
</dbReference>
<accession>A0ABQ5GRR8</accession>
<organism evidence="2 3">
    <name type="scientific">Tanacetum coccineum</name>
    <dbReference type="NCBI Taxonomy" id="301880"/>
    <lineage>
        <taxon>Eukaryota</taxon>
        <taxon>Viridiplantae</taxon>
        <taxon>Streptophyta</taxon>
        <taxon>Embryophyta</taxon>
        <taxon>Tracheophyta</taxon>
        <taxon>Spermatophyta</taxon>
        <taxon>Magnoliopsida</taxon>
        <taxon>eudicotyledons</taxon>
        <taxon>Gunneridae</taxon>
        <taxon>Pentapetalae</taxon>
        <taxon>asterids</taxon>
        <taxon>campanulids</taxon>
        <taxon>Asterales</taxon>
        <taxon>Asteraceae</taxon>
        <taxon>Asteroideae</taxon>
        <taxon>Anthemideae</taxon>
        <taxon>Anthemidinae</taxon>
        <taxon>Tanacetum</taxon>
    </lineage>
</organism>
<proteinExistence type="predicted"/>
<evidence type="ECO:0000313" key="3">
    <source>
        <dbReference type="Proteomes" id="UP001151760"/>
    </source>
</evidence>
<name>A0ABQ5GRR8_9ASTR</name>
<dbReference type="PANTHER" id="PTHR47951">
    <property type="entry name" value="OS08G0547900 PROTEIN"/>
    <property type="match status" value="1"/>
</dbReference>
<reference evidence="2" key="2">
    <citation type="submission" date="2022-01" db="EMBL/GenBank/DDBJ databases">
        <authorList>
            <person name="Yamashiro T."/>
            <person name="Shiraishi A."/>
            <person name="Satake H."/>
            <person name="Nakayama K."/>
        </authorList>
    </citation>
    <scope>NUCLEOTIDE SEQUENCE</scope>
</reference>
<dbReference type="InterPro" id="IPR036396">
    <property type="entry name" value="Cyt_P450_sf"/>
</dbReference>
<keyword evidence="1" id="KW-0560">Oxidoreductase</keyword>
<keyword evidence="3" id="KW-1185">Reference proteome</keyword>
<comment type="caution">
    <text evidence="2">The sequence shown here is derived from an EMBL/GenBank/DDBJ whole genome shotgun (WGS) entry which is preliminary data.</text>
</comment>
<protein>
    <submittedName>
        <fullName evidence="2">Cytochrome P450</fullName>
    </submittedName>
</protein>
<evidence type="ECO:0000313" key="2">
    <source>
        <dbReference type="EMBL" id="GJT77587.1"/>
    </source>
</evidence>